<organism evidence="15 16">
    <name type="scientific">Methanochimaera problematica</name>
    <dbReference type="NCBI Taxonomy" id="2609417"/>
    <lineage>
        <taxon>Archaea</taxon>
        <taxon>Methanobacteriati</taxon>
        <taxon>Methanobacteriota</taxon>
        <taxon>Stenosarchaea group</taxon>
        <taxon>Methanomicrobia</taxon>
        <taxon>Methanomicrobiales</taxon>
        <taxon>Methanomicrobiaceae</taxon>
        <taxon>Methanochimaera</taxon>
    </lineage>
</organism>
<evidence type="ECO:0000313" key="15">
    <source>
        <dbReference type="EMBL" id="WOF15469.1"/>
    </source>
</evidence>
<keyword evidence="9 12" id="KW-0368">Histidine biosynthesis</keyword>
<dbReference type="NCBIfam" id="NF010112">
    <property type="entry name" value="PRK13585.1"/>
    <property type="match status" value="1"/>
</dbReference>
<dbReference type="GO" id="GO:0000105">
    <property type="term" value="P:L-histidine biosynthetic process"/>
    <property type="evidence" value="ECO:0007669"/>
    <property type="project" value="UniProtKB-UniRule"/>
</dbReference>
<dbReference type="NCBIfam" id="TIGR00007">
    <property type="entry name" value="1-(5-phosphoribosyl)-5-[(5-phosphoribosylamino)methylideneamino]imidazole-4-carboxamide isomerase"/>
    <property type="match status" value="1"/>
</dbReference>
<dbReference type="InterPro" id="IPR006062">
    <property type="entry name" value="His_biosynth"/>
</dbReference>
<dbReference type="Pfam" id="PF00977">
    <property type="entry name" value="His_biosynth"/>
    <property type="match status" value="1"/>
</dbReference>
<comment type="similarity">
    <text evidence="4 12 13">Belongs to the HisA/HisF family.</text>
</comment>
<dbReference type="GeneID" id="85228827"/>
<dbReference type="RefSeq" id="WP_317137039.1">
    <property type="nucleotide sequence ID" value="NZ_CP043875.1"/>
</dbReference>
<evidence type="ECO:0000313" key="16">
    <source>
        <dbReference type="Proteomes" id="UP001301797"/>
    </source>
</evidence>
<dbReference type="PANTHER" id="PTHR43090:SF7">
    <property type="entry name" value="1-(5-PHOSPHORIBOSYL)-5-[(5-PHOSPHORIBOSYLAMINO)METHYLIDENEAMINO] IMIDAZOLE-4-CARBOXAMIDE ISOMERASE"/>
    <property type="match status" value="1"/>
</dbReference>
<dbReference type="GO" id="GO:0003949">
    <property type="term" value="F:1-(5-phosphoribosyl)-5-[(5-phosphoribosylamino)methylideneamino]imidazole-4-carboxamide isomerase activity"/>
    <property type="evidence" value="ECO:0007669"/>
    <property type="project" value="UniProtKB-UniRule"/>
</dbReference>
<dbReference type="CDD" id="cd04732">
    <property type="entry name" value="HisA"/>
    <property type="match status" value="1"/>
</dbReference>
<dbReference type="FunFam" id="3.20.20.70:FF:000009">
    <property type="entry name" value="1-(5-phosphoribosyl)-5-[(5-phosphoribosylamino)methylideneamino] imidazole-4-carboxamide isomerase"/>
    <property type="match status" value="1"/>
</dbReference>
<keyword evidence="10 12" id="KW-0413">Isomerase</keyword>
<gene>
    <name evidence="12" type="primary">hisA</name>
    <name evidence="15" type="ORF">F1737_01620</name>
</gene>
<dbReference type="Gene3D" id="3.20.20.70">
    <property type="entry name" value="Aldolase class I"/>
    <property type="match status" value="1"/>
</dbReference>
<reference evidence="15 16" key="1">
    <citation type="submission" date="2019-09" db="EMBL/GenBank/DDBJ databases">
        <title>The complete genome of Methanoplanus sp. FWC-SCC4.</title>
        <authorList>
            <person name="Chen S.-C."/>
            <person name="Zhou Y.-Z."/>
            <person name="Lai M.-C."/>
        </authorList>
    </citation>
    <scope>NUCLEOTIDE SEQUENCE [LARGE SCALE GENOMIC DNA]</scope>
    <source>
        <strain evidence="15 16">FWC-SCC4</strain>
    </source>
</reference>
<evidence type="ECO:0000256" key="7">
    <source>
        <dbReference type="ARBA" id="ARBA00022490"/>
    </source>
</evidence>
<evidence type="ECO:0000256" key="12">
    <source>
        <dbReference type="HAMAP-Rule" id="MF_01014"/>
    </source>
</evidence>
<name>A0AA97FC24_9EURY</name>
<dbReference type="InterPro" id="IPR044524">
    <property type="entry name" value="Isoase_HisA-like"/>
</dbReference>
<dbReference type="PANTHER" id="PTHR43090">
    <property type="entry name" value="1-(5-PHOSPHORIBOSYL)-5-[(5-PHOSPHORIBOSYLAMINO)METHYLIDENEAMINO] IMIDAZOLE-4-CARBOXAMIDE ISOMERASE"/>
    <property type="match status" value="1"/>
</dbReference>
<dbReference type="SUPFAM" id="SSF51366">
    <property type="entry name" value="Ribulose-phoshate binding barrel"/>
    <property type="match status" value="1"/>
</dbReference>
<dbReference type="InterPro" id="IPR023016">
    <property type="entry name" value="HisA/PriA"/>
</dbReference>
<dbReference type="InterPro" id="IPR006063">
    <property type="entry name" value="HisA_bact_arch"/>
</dbReference>
<keyword evidence="8 12" id="KW-0028">Amino-acid biosynthesis</keyword>
<evidence type="ECO:0000256" key="5">
    <source>
        <dbReference type="ARBA" id="ARBA00012550"/>
    </source>
</evidence>
<comment type="subcellular location">
    <subcellularLocation>
        <location evidence="2 12 14">Cytoplasm</location>
    </subcellularLocation>
</comment>
<dbReference type="InterPro" id="IPR011060">
    <property type="entry name" value="RibuloseP-bd_barrel"/>
</dbReference>
<dbReference type="GO" id="GO:0005737">
    <property type="term" value="C:cytoplasm"/>
    <property type="evidence" value="ECO:0007669"/>
    <property type="project" value="UniProtKB-SubCell"/>
</dbReference>
<accession>A0AA97FC24</accession>
<evidence type="ECO:0000256" key="14">
    <source>
        <dbReference type="RuleBase" id="RU003658"/>
    </source>
</evidence>
<evidence type="ECO:0000256" key="11">
    <source>
        <dbReference type="ARBA" id="ARBA00030547"/>
    </source>
</evidence>
<comment type="catalytic activity">
    <reaction evidence="1 12 14">
        <text>1-(5-phospho-beta-D-ribosyl)-5-[(5-phospho-beta-D-ribosylamino)methylideneamino]imidazole-4-carboxamide = 5-[(5-phospho-1-deoxy-D-ribulos-1-ylimino)methylamino]-1-(5-phospho-beta-D-ribosyl)imidazole-4-carboxamide</text>
        <dbReference type="Rhea" id="RHEA:15469"/>
        <dbReference type="ChEBI" id="CHEBI:58435"/>
        <dbReference type="ChEBI" id="CHEBI:58525"/>
        <dbReference type="EC" id="5.3.1.16"/>
    </reaction>
</comment>
<dbReference type="AlphaFoldDB" id="A0AA97FC24"/>
<evidence type="ECO:0000256" key="4">
    <source>
        <dbReference type="ARBA" id="ARBA00009667"/>
    </source>
</evidence>
<dbReference type="KEGG" id="mefw:F1737_01620"/>
<dbReference type="Proteomes" id="UP001301797">
    <property type="component" value="Chromosome"/>
</dbReference>
<keyword evidence="7 12" id="KW-0963">Cytoplasm</keyword>
<dbReference type="GO" id="GO:0000162">
    <property type="term" value="P:L-tryptophan biosynthetic process"/>
    <property type="evidence" value="ECO:0007669"/>
    <property type="project" value="TreeGrafter"/>
</dbReference>
<evidence type="ECO:0000256" key="9">
    <source>
        <dbReference type="ARBA" id="ARBA00023102"/>
    </source>
</evidence>
<feature type="active site" description="Proton acceptor" evidence="12">
    <location>
        <position position="8"/>
    </location>
</feature>
<dbReference type="EC" id="5.3.1.16" evidence="5 12"/>
<dbReference type="HAMAP" id="MF_01014">
    <property type="entry name" value="HisA"/>
    <property type="match status" value="1"/>
</dbReference>
<dbReference type="EMBL" id="CP043875">
    <property type="protein sequence ID" value="WOF15469.1"/>
    <property type="molecule type" value="Genomic_DNA"/>
</dbReference>
<evidence type="ECO:0000256" key="13">
    <source>
        <dbReference type="RuleBase" id="RU003657"/>
    </source>
</evidence>
<evidence type="ECO:0000256" key="2">
    <source>
        <dbReference type="ARBA" id="ARBA00004496"/>
    </source>
</evidence>
<evidence type="ECO:0000256" key="10">
    <source>
        <dbReference type="ARBA" id="ARBA00023235"/>
    </source>
</evidence>
<evidence type="ECO:0000256" key="6">
    <source>
        <dbReference type="ARBA" id="ARBA00018464"/>
    </source>
</evidence>
<evidence type="ECO:0000256" key="8">
    <source>
        <dbReference type="ARBA" id="ARBA00022605"/>
    </source>
</evidence>
<dbReference type="InterPro" id="IPR013785">
    <property type="entry name" value="Aldolase_TIM"/>
</dbReference>
<comment type="pathway">
    <text evidence="3 12 14">Amino-acid biosynthesis; L-histidine biosynthesis; L-histidine from 5-phospho-alpha-D-ribose 1-diphosphate: step 4/9.</text>
</comment>
<keyword evidence="16" id="KW-1185">Reference proteome</keyword>
<proteinExistence type="inferred from homology"/>
<evidence type="ECO:0000256" key="1">
    <source>
        <dbReference type="ARBA" id="ARBA00000901"/>
    </source>
</evidence>
<evidence type="ECO:0000256" key="3">
    <source>
        <dbReference type="ARBA" id="ARBA00005133"/>
    </source>
</evidence>
<sequence length="236" mass="24938">MRVFPAVDILGGKCVQLVQGKRENSTAYGSPLECARRWTDEGADSLHIVNLDGAFGDSGKNAEQIKSVIDETGAFVQLGGGIRSLSDAAGWLNAGVDRVIIGTLAIKEPECIRELSAEYGSDRVVAGVDARDGQVVVSGWEEPAGDYIGWAKRFEELGAGALLFTNVDVEGLQEGIAADPVRRLLESTYLPVIIAGGISLPSDVVTLKKMGVDGIVMGSALYSGKISLKEALEVCR</sequence>
<protein>
    <recommendedName>
        <fullName evidence="6 12">1-(5-phosphoribosyl)-5-[(5-phosphoribosylamino)methylideneamino] imidazole-4-carboxamide isomerase</fullName>
        <ecNumber evidence="5 12">5.3.1.16</ecNumber>
    </recommendedName>
    <alternativeName>
        <fullName evidence="11 12">Phosphoribosylformimino-5-aminoimidazole carboxamide ribotide isomerase</fullName>
    </alternativeName>
</protein>
<feature type="active site" description="Proton donor" evidence="12">
    <location>
        <position position="129"/>
    </location>
</feature>